<dbReference type="InterPro" id="IPR005794">
    <property type="entry name" value="Fmt"/>
</dbReference>
<dbReference type="InterPro" id="IPR036477">
    <property type="entry name" value="Formyl_transf_N_sf"/>
</dbReference>
<feature type="domain" description="Formyl transferase C-terminal" evidence="7">
    <location>
        <begin position="208"/>
        <end position="303"/>
    </location>
</feature>
<protein>
    <recommendedName>
        <fullName evidence="2 5">Methionyl-tRNA formyltransferase</fullName>
        <ecNumber evidence="2 5">2.1.2.9</ecNumber>
    </recommendedName>
</protein>
<evidence type="ECO:0000256" key="2">
    <source>
        <dbReference type="ARBA" id="ARBA00012261"/>
    </source>
</evidence>
<evidence type="ECO:0000256" key="1">
    <source>
        <dbReference type="ARBA" id="ARBA00010699"/>
    </source>
</evidence>
<dbReference type="PANTHER" id="PTHR11138:SF5">
    <property type="entry name" value="METHIONYL-TRNA FORMYLTRANSFERASE, MITOCHONDRIAL"/>
    <property type="match status" value="1"/>
</dbReference>
<evidence type="ECO:0000256" key="5">
    <source>
        <dbReference type="HAMAP-Rule" id="MF_00182"/>
    </source>
</evidence>
<comment type="function">
    <text evidence="5">Attaches a formyl group to the free amino group of methionyl-tRNA(fMet). The formyl group appears to play a dual role in the initiator identity of N-formylmethionyl-tRNA by promoting its recognition by IF2 and preventing the misappropriation of this tRNA by the elongation apparatus.</text>
</comment>
<dbReference type="Gene3D" id="3.40.50.12230">
    <property type="match status" value="1"/>
</dbReference>
<dbReference type="CDD" id="cd08704">
    <property type="entry name" value="Met_tRNA_FMT_C"/>
    <property type="match status" value="1"/>
</dbReference>
<dbReference type="HAMAP" id="MF_00182">
    <property type="entry name" value="Formyl_trans"/>
    <property type="match status" value="1"/>
</dbReference>
<comment type="caution">
    <text evidence="8">The sequence shown here is derived from an EMBL/GenBank/DDBJ whole genome shotgun (WGS) entry which is preliminary data.</text>
</comment>
<feature type="binding site" evidence="5">
    <location>
        <begin position="111"/>
        <end position="114"/>
    </location>
    <ligand>
        <name>(6S)-5,6,7,8-tetrahydrofolate</name>
        <dbReference type="ChEBI" id="CHEBI:57453"/>
    </ligand>
</feature>
<dbReference type="SUPFAM" id="SSF53328">
    <property type="entry name" value="Formyltransferase"/>
    <property type="match status" value="1"/>
</dbReference>
<comment type="catalytic activity">
    <reaction evidence="5">
        <text>L-methionyl-tRNA(fMet) + (6R)-10-formyltetrahydrofolate = N-formyl-L-methionyl-tRNA(fMet) + (6S)-5,6,7,8-tetrahydrofolate + H(+)</text>
        <dbReference type="Rhea" id="RHEA:24380"/>
        <dbReference type="Rhea" id="RHEA-COMP:9952"/>
        <dbReference type="Rhea" id="RHEA-COMP:9953"/>
        <dbReference type="ChEBI" id="CHEBI:15378"/>
        <dbReference type="ChEBI" id="CHEBI:57453"/>
        <dbReference type="ChEBI" id="CHEBI:78530"/>
        <dbReference type="ChEBI" id="CHEBI:78844"/>
        <dbReference type="ChEBI" id="CHEBI:195366"/>
        <dbReference type="EC" id="2.1.2.9"/>
    </reaction>
</comment>
<dbReference type="Pfam" id="PF00551">
    <property type="entry name" value="Formyl_trans_N"/>
    <property type="match status" value="1"/>
</dbReference>
<name>A0A6L5R6Y3_9MICO</name>
<dbReference type="EMBL" id="WKJD01000019">
    <property type="protein sequence ID" value="MRX44967.1"/>
    <property type="molecule type" value="Genomic_DNA"/>
</dbReference>
<comment type="similarity">
    <text evidence="1 5">Belongs to the Fmt family.</text>
</comment>
<dbReference type="InterPro" id="IPR044135">
    <property type="entry name" value="Met-tRNA-FMT_C"/>
</dbReference>
<evidence type="ECO:0000313" key="8">
    <source>
        <dbReference type="EMBL" id="MRX44967.1"/>
    </source>
</evidence>
<dbReference type="InterPro" id="IPR005793">
    <property type="entry name" value="Formyl_trans_C"/>
</dbReference>
<evidence type="ECO:0000259" key="7">
    <source>
        <dbReference type="Pfam" id="PF02911"/>
    </source>
</evidence>
<dbReference type="GO" id="GO:0004479">
    <property type="term" value="F:methionyl-tRNA formyltransferase activity"/>
    <property type="evidence" value="ECO:0007669"/>
    <property type="project" value="UniProtKB-UniRule"/>
</dbReference>
<dbReference type="EC" id="2.1.2.9" evidence="2 5"/>
<keyword evidence="9" id="KW-1185">Reference proteome</keyword>
<dbReference type="SUPFAM" id="SSF50486">
    <property type="entry name" value="FMT C-terminal domain-like"/>
    <property type="match status" value="1"/>
</dbReference>
<dbReference type="GO" id="GO:0005829">
    <property type="term" value="C:cytosol"/>
    <property type="evidence" value="ECO:0007669"/>
    <property type="project" value="TreeGrafter"/>
</dbReference>
<evidence type="ECO:0000256" key="3">
    <source>
        <dbReference type="ARBA" id="ARBA00022679"/>
    </source>
</evidence>
<proteinExistence type="inferred from homology"/>
<dbReference type="InterPro" id="IPR041711">
    <property type="entry name" value="Met-tRNA-FMT_N"/>
</dbReference>
<sequence length="311" mass="32461">MPHLRIVFAGTPAVAVPTLERLHASDHEVVGVVTRPPAPLGRKRVLTPSPVAEAAARLGIPVIDAARLDTEATERIAALRPDLGVVVAYGGLVREPLLSTPAHGWINLHFSALPAWRGAAPVQRAIIAGDAELGASVFRLVPELDAGDVYASRTRPLDPGETAGAALESLAATEAGLVLEVVDAIAAGTAIATPQAGEPSFAPKLGIEDGRIDWTRSTAEIDARIRGVTPEPGAHTEVDGTRLKVLDAAPAPDAAEAPRLGPGELRLDRKRLLAGTADGAMELRRVQPAGRSAMPAADWWRGLGVERADAR</sequence>
<dbReference type="InterPro" id="IPR002376">
    <property type="entry name" value="Formyl_transf_N"/>
</dbReference>
<evidence type="ECO:0000259" key="6">
    <source>
        <dbReference type="Pfam" id="PF00551"/>
    </source>
</evidence>
<dbReference type="CDD" id="cd08646">
    <property type="entry name" value="FMT_core_Met-tRNA-FMT_N"/>
    <property type="match status" value="1"/>
</dbReference>
<accession>A0A6L5R6Y3</accession>
<organism evidence="8 9">
    <name type="scientific">Agromyces kandeliae</name>
    <dbReference type="NCBI Taxonomy" id="2666141"/>
    <lineage>
        <taxon>Bacteria</taxon>
        <taxon>Bacillati</taxon>
        <taxon>Actinomycetota</taxon>
        <taxon>Actinomycetes</taxon>
        <taxon>Micrococcales</taxon>
        <taxon>Microbacteriaceae</taxon>
        <taxon>Agromyces</taxon>
    </lineage>
</organism>
<gene>
    <name evidence="5 8" type="primary">fmt</name>
    <name evidence="8" type="ORF">GJR97_14675</name>
</gene>
<dbReference type="InterPro" id="IPR011034">
    <property type="entry name" value="Formyl_transferase-like_C_sf"/>
</dbReference>
<feature type="domain" description="Formyl transferase N-terminal" evidence="6">
    <location>
        <begin position="5"/>
        <end position="181"/>
    </location>
</feature>
<reference evidence="8 9" key="1">
    <citation type="submission" date="2019-11" db="EMBL/GenBank/DDBJ databases">
        <title>Agromyces kandeliae sp. nov., isolated from mangrove soil.</title>
        <authorList>
            <person name="Wang R."/>
        </authorList>
    </citation>
    <scope>NUCLEOTIDE SEQUENCE [LARGE SCALE GENOMIC DNA]</scope>
    <source>
        <strain evidence="8 9">Q22</strain>
    </source>
</reference>
<dbReference type="Proteomes" id="UP000476511">
    <property type="component" value="Unassembled WGS sequence"/>
</dbReference>
<keyword evidence="4 5" id="KW-0648">Protein biosynthesis</keyword>
<evidence type="ECO:0000256" key="4">
    <source>
        <dbReference type="ARBA" id="ARBA00022917"/>
    </source>
</evidence>
<evidence type="ECO:0000313" key="9">
    <source>
        <dbReference type="Proteomes" id="UP000476511"/>
    </source>
</evidence>
<dbReference type="NCBIfam" id="TIGR00460">
    <property type="entry name" value="fmt"/>
    <property type="match status" value="1"/>
</dbReference>
<keyword evidence="3 5" id="KW-0808">Transferase</keyword>
<dbReference type="AlphaFoldDB" id="A0A6L5R6Y3"/>
<dbReference type="Pfam" id="PF02911">
    <property type="entry name" value="Formyl_trans_C"/>
    <property type="match status" value="1"/>
</dbReference>
<dbReference type="PANTHER" id="PTHR11138">
    <property type="entry name" value="METHIONYL-TRNA FORMYLTRANSFERASE"/>
    <property type="match status" value="1"/>
</dbReference>